<dbReference type="AlphaFoldDB" id="A0A6J6VX50"/>
<protein>
    <submittedName>
        <fullName evidence="1">Unannotated protein</fullName>
    </submittedName>
</protein>
<reference evidence="1" key="1">
    <citation type="submission" date="2020-05" db="EMBL/GenBank/DDBJ databases">
        <authorList>
            <person name="Chiriac C."/>
            <person name="Salcher M."/>
            <person name="Ghai R."/>
            <person name="Kavagutti S V."/>
        </authorList>
    </citation>
    <scope>NUCLEOTIDE SEQUENCE</scope>
</reference>
<sequence length="45" mass="4493">MFEAPVTATSLVLDEITACTLASGNSPVDVSISAQRTIAPADSAA</sequence>
<gene>
    <name evidence="1" type="ORF">UFOPK2907_00794</name>
</gene>
<accession>A0A6J6VX50</accession>
<evidence type="ECO:0000313" key="1">
    <source>
        <dbReference type="EMBL" id="CAB4775413.1"/>
    </source>
</evidence>
<organism evidence="1">
    <name type="scientific">freshwater metagenome</name>
    <dbReference type="NCBI Taxonomy" id="449393"/>
    <lineage>
        <taxon>unclassified sequences</taxon>
        <taxon>metagenomes</taxon>
        <taxon>ecological metagenomes</taxon>
    </lineage>
</organism>
<name>A0A6J6VX50_9ZZZZ</name>
<proteinExistence type="predicted"/>
<dbReference type="EMBL" id="CAEZZR010000066">
    <property type="protein sequence ID" value="CAB4775413.1"/>
    <property type="molecule type" value="Genomic_DNA"/>
</dbReference>